<dbReference type="InterPro" id="IPR000595">
    <property type="entry name" value="cNMP-bd_dom"/>
</dbReference>
<dbReference type="CDD" id="cd00038">
    <property type="entry name" value="CAP_ED"/>
    <property type="match status" value="1"/>
</dbReference>
<gene>
    <name evidence="5" type="ORF">GCM10016234_26780</name>
</gene>
<dbReference type="InterPro" id="IPR036390">
    <property type="entry name" value="WH_DNA-bd_sf"/>
</dbReference>
<organism evidence="5 6">
    <name type="scientific">Tianweitania populi</name>
    <dbReference type="NCBI Taxonomy" id="1607949"/>
    <lineage>
        <taxon>Bacteria</taxon>
        <taxon>Pseudomonadati</taxon>
        <taxon>Pseudomonadota</taxon>
        <taxon>Alphaproteobacteria</taxon>
        <taxon>Hyphomicrobiales</taxon>
        <taxon>Phyllobacteriaceae</taxon>
        <taxon>Tianweitania</taxon>
    </lineage>
</organism>
<dbReference type="EMBL" id="BMZQ01000002">
    <property type="protein sequence ID" value="GHD17522.1"/>
    <property type="molecule type" value="Genomic_DNA"/>
</dbReference>
<proteinExistence type="predicted"/>
<sequence length="243" mass="27224">MRVAVTNPLVLFLSRRDDVSAEEIAALETLTLNHQDFAAGTAMIRQGDRPQSSILVLDGLAARAHYLADGKRMISALHIPGDYVDLHSLLLDRMDHDVTALTDCRVALTAHPDIRRVTERLPHLGRLLWLSTTIDAAMHRAWIVALGRMSPLSHMAHFLCEMYIRLDIVGQAADHSYRLPITQIDLADMLGLSVVHVNRTLQDLRATGMVSWVGPTVSIKDWNGLRELGQFEDAYLNLNKRPR</sequence>
<keyword evidence="6" id="KW-1185">Reference proteome</keyword>
<accession>A0A8J3GL52</accession>
<dbReference type="Pfam" id="PF00027">
    <property type="entry name" value="cNMP_binding"/>
    <property type="match status" value="1"/>
</dbReference>
<comment type="caution">
    <text evidence="5">The sequence shown here is derived from an EMBL/GenBank/DDBJ whole genome shotgun (WGS) entry which is preliminary data.</text>
</comment>
<evidence type="ECO:0000256" key="1">
    <source>
        <dbReference type="ARBA" id="ARBA00023015"/>
    </source>
</evidence>
<dbReference type="AlphaFoldDB" id="A0A8J3GL52"/>
<evidence type="ECO:0000259" key="4">
    <source>
        <dbReference type="PROSITE" id="PS51063"/>
    </source>
</evidence>
<dbReference type="SMART" id="SM00419">
    <property type="entry name" value="HTH_CRP"/>
    <property type="match status" value="1"/>
</dbReference>
<name>A0A8J3GL52_9HYPH</name>
<dbReference type="InterPro" id="IPR018490">
    <property type="entry name" value="cNMP-bd_dom_sf"/>
</dbReference>
<dbReference type="InterPro" id="IPR014710">
    <property type="entry name" value="RmlC-like_jellyroll"/>
</dbReference>
<keyword evidence="2" id="KW-0238">DNA-binding</keyword>
<evidence type="ECO:0000256" key="3">
    <source>
        <dbReference type="ARBA" id="ARBA00023163"/>
    </source>
</evidence>
<protein>
    <submittedName>
        <fullName evidence="5">Crp/Fnr family transcriptional regulator</fullName>
    </submittedName>
</protein>
<dbReference type="InterPro" id="IPR012318">
    <property type="entry name" value="HTH_CRP"/>
</dbReference>
<dbReference type="SUPFAM" id="SSF46785">
    <property type="entry name" value="Winged helix' DNA-binding domain"/>
    <property type="match status" value="1"/>
</dbReference>
<dbReference type="Proteomes" id="UP000630142">
    <property type="component" value="Unassembled WGS sequence"/>
</dbReference>
<dbReference type="PROSITE" id="PS51063">
    <property type="entry name" value="HTH_CRP_2"/>
    <property type="match status" value="1"/>
</dbReference>
<evidence type="ECO:0000256" key="2">
    <source>
        <dbReference type="ARBA" id="ARBA00023125"/>
    </source>
</evidence>
<dbReference type="SUPFAM" id="SSF51206">
    <property type="entry name" value="cAMP-binding domain-like"/>
    <property type="match status" value="1"/>
</dbReference>
<dbReference type="Gene3D" id="2.60.120.10">
    <property type="entry name" value="Jelly Rolls"/>
    <property type="match status" value="1"/>
</dbReference>
<feature type="domain" description="HTH crp-type" evidence="4">
    <location>
        <begin position="149"/>
        <end position="223"/>
    </location>
</feature>
<dbReference type="GO" id="GO:0003677">
    <property type="term" value="F:DNA binding"/>
    <property type="evidence" value="ECO:0007669"/>
    <property type="project" value="UniProtKB-KW"/>
</dbReference>
<reference evidence="5" key="1">
    <citation type="journal article" date="2014" name="Int. J. Syst. Evol. Microbiol.">
        <title>Complete genome sequence of Corynebacterium casei LMG S-19264T (=DSM 44701T), isolated from a smear-ripened cheese.</title>
        <authorList>
            <consortium name="US DOE Joint Genome Institute (JGI-PGF)"/>
            <person name="Walter F."/>
            <person name="Albersmeier A."/>
            <person name="Kalinowski J."/>
            <person name="Ruckert C."/>
        </authorList>
    </citation>
    <scope>NUCLEOTIDE SEQUENCE</scope>
    <source>
        <strain evidence="5">KCTC 42249</strain>
    </source>
</reference>
<keyword evidence="1" id="KW-0805">Transcription regulation</keyword>
<keyword evidence="3" id="KW-0804">Transcription</keyword>
<reference evidence="5" key="2">
    <citation type="submission" date="2020-09" db="EMBL/GenBank/DDBJ databases">
        <authorList>
            <person name="Sun Q."/>
            <person name="Kim S."/>
        </authorList>
    </citation>
    <scope>NUCLEOTIDE SEQUENCE</scope>
    <source>
        <strain evidence="5">KCTC 42249</strain>
    </source>
</reference>
<dbReference type="Pfam" id="PF13545">
    <property type="entry name" value="HTH_Crp_2"/>
    <property type="match status" value="1"/>
</dbReference>
<dbReference type="GO" id="GO:0006355">
    <property type="term" value="P:regulation of DNA-templated transcription"/>
    <property type="evidence" value="ECO:0007669"/>
    <property type="project" value="InterPro"/>
</dbReference>
<dbReference type="Gene3D" id="1.10.10.10">
    <property type="entry name" value="Winged helix-like DNA-binding domain superfamily/Winged helix DNA-binding domain"/>
    <property type="match status" value="1"/>
</dbReference>
<dbReference type="InterPro" id="IPR036388">
    <property type="entry name" value="WH-like_DNA-bd_sf"/>
</dbReference>
<evidence type="ECO:0000313" key="5">
    <source>
        <dbReference type="EMBL" id="GHD17522.1"/>
    </source>
</evidence>
<evidence type="ECO:0000313" key="6">
    <source>
        <dbReference type="Proteomes" id="UP000630142"/>
    </source>
</evidence>